<proteinExistence type="predicted"/>
<keyword evidence="1" id="KW-0472">Membrane</keyword>
<evidence type="ECO:0000256" key="1">
    <source>
        <dbReference type="SAM" id="Phobius"/>
    </source>
</evidence>
<feature type="transmembrane region" description="Helical" evidence="1">
    <location>
        <begin position="12"/>
        <end position="33"/>
    </location>
</feature>
<dbReference type="AlphaFoldDB" id="A0A318S7J0"/>
<evidence type="ECO:0000313" key="3">
    <source>
        <dbReference type="Proteomes" id="UP000247591"/>
    </source>
</evidence>
<reference evidence="2 3" key="1">
    <citation type="submission" date="2018-06" db="EMBL/GenBank/DDBJ databases">
        <title>Genomic Encyclopedia of Type Strains, Phase IV (KMG-IV): sequencing the most valuable type-strain genomes for metagenomic binning, comparative biology and taxonomic classification.</title>
        <authorList>
            <person name="Goeker M."/>
        </authorList>
    </citation>
    <scope>NUCLEOTIDE SEQUENCE [LARGE SCALE GENOMIC DNA]</scope>
    <source>
        <strain evidence="2 3">DSM 45521</strain>
    </source>
</reference>
<keyword evidence="1" id="KW-1133">Transmembrane helix</keyword>
<protein>
    <submittedName>
        <fullName evidence="2">Uncharacterized protein DUF1049</fullName>
    </submittedName>
</protein>
<accession>A0A318S7J0</accession>
<evidence type="ECO:0000313" key="2">
    <source>
        <dbReference type="EMBL" id="PYE20734.1"/>
    </source>
</evidence>
<feature type="transmembrane region" description="Helical" evidence="1">
    <location>
        <begin position="53"/>
        <end position="72"/>
    </location>
</feature>
<dbReference type="EMBL" id="QJSP01000001">
    <property type="protein sequence ID" value="PYE20734.1"/>
    <property type="molecule type" value="Genomic_DNA"/>
</dbReference>
<organism evidence="2 3">
    <name type="scientific">Williamsia limnetica</name>
    <dbReference type="NCBI Taxonomy" id="882452"/>
    <lineage>
        <taxon>Bacteria</taxon>
        <taxon>Bacillati</taxon>
        <taxon>Actinomycetota</taxon>
        <taxon>Actinomycetes</taxon>
        <taxon>Mycobacteriales</taxon>
        <taxon>Nocardiaceae</taxon>
        <taxon>Williamsia</taxon>
    </lineage>
</organism>
<keyword evidence="3" id="KW-1185">Reference proteome</keyword>
<dbReference type="RefSeq" id="WP_110467502.1">
    <property type="nucleotide sequence ID" value="NZ_QJSP01000001.1"/>
</dbReference>
<gene>
    <name evidence="2" type="ORF">DFR67_101125</name>
</gene>
<keyword evidence="1" id="KW-0812">Transmembrane</keyword>
<sequence>MTQSSRRTTNVFAKISPAGWAALALSVIAVIFVLQNRRSTSIQLFWITVDSPLWFTLLAVFAVGWLVGVLTMRGRAKRNT</sequence>
<name>A0A318S7J0_WILLI</name>
<dbReference type="Proteomes" id="UP000247591">
    <property type="component" value="Unassembled WGS sequence"/>
</dbReference>
<comment type="caution">
    <text evidence="2">The sequence shown here is derived from an EMBL/GenBank/DDBJ whole genome shotgun (WGS) entry which is preliminary data.</text>
</comment>